<dbReference type="AlphaFoldDB" id="A0A7X6MJH6"/>
<proteinExistence type="inferred from homology"/>
<feature type="transmembrane region" description="Helical" evidence="9">
    <location>
        <begin position="104"/>
        <end position="123"/>
    </location>
</feature>
<keyword evidence="7 9" id="KW-0472">Membrane</keyword>
<accession>A0A7X6MJH6</accession>
<dbReference type="InterPro" id="IPR000522">
    <property type="entry name" value="ABC_transptr_permease_BtuC"/>
</dbReference>
<dbReference type="SUPFAM" id="SSF81345">
    <property type="entry name" value="ABC transporter involved in vitamin B12 uptake, BtuC"/>
    <property type="match status" value="1"/>
</dbReference>
<feature type="transmembrane region" description="Helical" evidence="9">
    <location>
        <begin position="212"/>
        <end position="230"/>
    </location>
</feature>
<dbReference type="GO" id="GO:0033214">
    <property type="term" value="P:siderophore-iron import into cell"/>
    <property type="evidence" value="ECO:0007669"/>
    <property type="project" value="TreeGrafter"/>
</dbReference>
<organism evidence="10 11">
    <name type="scientific">Nocardiopsis alborubida</name>
    <dbReference type="NCBI Taxonomy" id="146802"/>
    <lineage>
        <taxon>Bacteria</taxon>
        <taxon>Bacillati</taxon>
        <taxon>Actinomycetota</taxon>
        <taxon>Actinomycetes</taxon>
        <taxon>Streptosporangiales</taxon>
        <taxon>Nocardiopsidaceae</taxon>
        <taxon>Nocardiopsis</taxon>
    </lineage>
</organism>
<keyword evidence="5 9" id="KW-0812">Transmembrane</keyword>
<feature type="region of interest" description="Disordered" evidence="8">
    <location>
        <begin position="72"/>
        <end position="91"/>
    </location>
</feature>
<evidence type="ECO:0000256" key="9">
    <source>
        <dbReference type="SAM" id="Phobius"/>
    </source>
</evidence>
<keyword evidence="3" id="KW-0813">Transport</keyword>
<evidence type="ECO:0000256" key="2">
    <source>
        <dbReference type="ARBA" id="ARBA00007935"/>
    </source>
</evidence>
<feature type="region of interest" description="Disordered" evidence="8">
    <location>
        <begin position="1"/>
        <end position="63"/>
    </location>
</feature>
<keyword evidence="4" id="KW-1003">Cell membrane</keyword>
<evidence type="ECO:0000256" key="8">
    <source>
        <dbReference type="SAM" id="MobiDB-lite"/>
    </source>
</evidence>
<dbReference type="PANTHER" id="PTHR30472:SF1">
    <property type="entry name" value="FE(3+) DICITRATE TRANSPORT SYSTEM PERMEASE PROTEIN FECC-RELATED"/>
    <property type="match status" value="1"/>
</dbReference>
<gene>
    <name evidence="10" type="ORF">HGB44_23500</name>
</gene>
<dbReference type="Gene3D" id="1.10.3470.10">
    <property type="entry name" value="ABC transporter involved in vitamin B12 uptake, BtuC"/>
    <property type="match status" value="1"/>
</dbReference>
<dbReference type="EMBL" id="JAAXPG010000025">
    <property type="protein sequence ID" value="NKZ00606.1"/>
    <property type="molecule type" value="Genomic_DNA"/>
</dbReference>
<comment type="caution">
    <text evidence="10">The sequence shown here is derived from an EMBL/GenBank/DDBJ whole genome shotgun (WGS) entry which is preliminary data.</text>
</comment>
<dbReference type="PANTHER" id="PTHR30472">
    <property type="entry name" value="FERRIC ENTEROBACTIN TRANSPORT SYSTEM PERMEASE PROTEIN"/>
    <property type="match status" value="1"/>
</dbReference>
<dbReference type="GO" id="GO:0022857">
    <property type="term" value="F:transmembrane transporter activity"/>
    <property type="evidence" value="ECO:0007669"/>
    <property type="project" value="InterPro"/>
</dbReference>
<evidence type="ECO:0000256" key="5">
    <source>
        <dbReference type="ARBA" id="ARBA00022692"/>
    </source>
</evidence>
<feature type="transmembrane region" description="Helical" evidence="9">
    <location>
        <begin position="372"/>
        <end position="394"/>
    </location>
</feature>
<dbReference type="GO" id="GO:0005886">
    <property type="term" value="C:plasma membrane"/>
    <property type="evidence" value="ECO:0007669"/>
    <property type="project" value="UniProtKB-SubCell"/>
</dbReference>
<dbReference type="CDD" id="cd06550">
    <property type="entry name" value="TM_ABC_iron-siderophores_like"/>
    <property type="match status" value="1"/>
</dbReference>
<feature type="transmembrane region" description="Helical" evidence="9">
    <location>
        <begin position="330"/>
        <end position="360"/>
    </location>
</feature>
<protein>
    <submittedName>
        <fullName evidence="10">Iron ABC transporter permease</fullName>
    </submittedName>
</protein>
<comment type="subcellular location">
    <subcellularLocation>
        <location evidence="1">Cell membrane</location>
        <topology evidence="1">Multi-pass membrane protein</topology>
    </subcellularLocation>
</comment>
<dbReference type="Pfam" id="PF01032">
    <property type="entry name" value="FecCD"/>
    <property type="match status" value="1"/>
</dbReference>
<sequence>MRGRQGERDQRTAAVLRRSCPHGPGVIVQGGAAPEGAGLRGFGPHHPKPPDTESSGHTPRRPRDLRIRHHRSRIPMTSPAAPAVSPPSSDNAVAARRTRRISGLALMLLLLCLAALASVLVGARALTPGTVWLALTSTAGAEADIIVNEIRLPRTALGLLAGISLGLGGALMQGHTRNPLGDPSILGVTFGAALAVVLGILLLGVTTLQTQAWFAFAGAAVAAVAVYAIGSVPGRGPTPITLALAGTAVSWMCYSLVSGLVLLDESTMESFRFWRVGSLVGRDPSILVPMAPVVAVGAVLALANARALNALALGEDTARALGFRIGRARVVGLLAITLLTGVTVAACGPIAFVGLIVPHLARGVVGADYRWLLPYSALMGAALLLAADVLGRFLAPPGELQVGVVLALLGAPFFVHIVRRRRLLSL</sequence>
<reference evidence="10 11" key="1">
    <citation type="submission" date="2020-04" db="EMBL/GenBank/DDBJ databases">
        <title>MicrobeNet Type strains.</title>
        <authorList>
            <person name="Nicholson A.C."/>
        </authorList>
    </citation>
    <scope>NUCLEOTIDE SEQUENCE [LARGE SCALE GENOMIC DNA]</scope>
    <source>
        <strain evidence="10 11">ATCC 23612</strain>
    </source>
</reference>
<keyword evidence="11" id="KW-1185">Reference proteome</keyword>
<comment type="similarity">
    <text evidence="2">Belongs to the binding-protein-dependent transport system permease family. FecCD subfamily.</text>
</comment>
<evidence type="ECO:0000256" key="7">
    <source>
        <dbReference type="ARBA" id="ARBA00023136"/>
    </source>
</evidence>
<dbReference type="Proteomes" id="UP000553209">
    <property type="component" value="Unassembled WGS sequence"/>
</dbReference>
<evidence type="ECO:0000256" key="3">
    <source>
        <dbReference type="ARBA" id="ARBA00022448"/>
    </source>
</evidence>
<dbReference type="InterPro" id="IPR037294">
    <property type="entry name" value="ABC_BtuC-like"/>
</dbReference>
<keyword evidence="6 9" id="KW-1133">Transmembrane helix</keyword>
<evidence type="ECO:0000256" key="1">
    <source>
        <dbReference type="ARBA" id="ARBA00004651"/>
    </source>
</evidence>
<feature type="transmembrane region" description="Helical" evidence="9">
    <location>
        <begin position="400"/>
        <end position="418"/>
    </location>
</feature>
<evidence type="ECO:0000256" key="4">
    <source>
        <dbReference type="ARBA" id="ARBA00022475"/>
    </source>
</evidence>
<feature type="transmembrane region" description="Helical" evidence="9">
    <location>
        <begin position="284"/>
        <end position="303"/>
    </location>
</feature>
<feature type="transmembrane region" description="Helical" evidence="9">
    <location>
        <begin position="184"/>
        <end position="205"/>
    </location>
</feature>
<evidence type="ECO:0000256" key="6">
    <source>
        <dbReference type="ARBA" id="ARBA00022989"/>
    </source>
</evidence>
<evidence type="ECO:0000313" key="10">
    <source>
        <dbReference type="EMBL" id="NKZ00606.1"/>
    </source>
</evidence>
<name>A0A7X6MJH6_9ACTN</name>
<feature type="compositionally biased region" description="Low complexity" evidence="8">
    <location>
        <begin position="78"/>
        <end position="91"/>
    </location>
</feature>
<dbReference type="FunFam" id="1.10.3470.10:FF:000001">
    <property type="entry name" value="Vitamin B12 ABC transporter permease BtuC"/>
    <property type="match status" value="1"/>
</dbReference>
<evidence type="ECO:0000313" key="11">
    <source>
        <dbReference type="Proteomes" id="UP000553209"/>
    </source>
</evidence>
<feature type="compositionally biased region" description="Basic and acidic residues" evidence="8">
    <location>
        <begin position="1"/>
        <end position="11"/>
    </location>
</feature>
<feature type="transmembrane region" description="Helical" evidence="9">
    <location>
        <begin position="242"/>
        <end position="263"/>
    </location>
</feature>